<dbReference type="AlphaFoldDB" id="A0A927FFP7"/>
<organism evidence="2 3">
    <name type="scientific">Limnohabitans radicicola</name>
    <dbReference type="NCBI Taxonomy" id="2771427"/>
    <lineage>
        <taxon>Bacteria</taxon>
        <taxon>Pseudomonadati</taxon>
        <taxon>Pseudomonadota</taxon>
        <taxon>Betaproteobacteria</taxon>
        <taxon>Burkholderiales</taxon>
        <taxon>Comamonadaceae</taxon>
        <taxon>Limnohabitans</taxon>
    </lineage>
</organism>
<comment type="caution">
    <text evidence="2">The sequence shown here is derived from an EMBL/GenBank/DDBJ whole genome shotgun (WGS) entry which is preliminary data.</text>
</comment>
<evidence type="ECO:0000313" key="2">
    <source>
        <dbReference type="EMBL" id="MBD8049697.1"/>
    </source>
</evidence>
<dbReference type="Proteomes" id="UP000647424">
    <property type="component" value="Unassembled WGS sequence"/>
</dbReference>
<evidence type="ECO:0000313" key="3">
    <source>
        <dbReference type="Proteomes" id="UP000647424"/>
    </source>
</evidence>
<feature type="domain" description="DUF4266" evidence="1">
    <location>
        <begin position="20"/>
        <end position="69"/>
    </location>
</feature>
<dbReference type="InterPro" id="IPR025362">
    <property type="entry name" value="DUF4266"/>
</dbReference>
<sequence length="69" mass="7280">MLGLLTIACSLCGCTLMQEVRPWQKELLAQPDMALTPDPLQSAHHEHVYFSREAGTGGHAVGAGGCGCN</sequence>
<reference evidence="2" key="1">
    <citation type="submission" date="2020-09" db="EMBL/GenBank/DDBJ databases">
        <title>Genome seq and assembly of Limnohabitants sp.</title>
        <authorList>
            <person name="Chhetri G."/>
        </authorList>
    </citation>
    <scope>NUCLEOTIDE SEQUENCE</scope>
    <source>
        <strain evidence="2">JUR4</strain>
    </source>
</reference>
<dbReference type="EMBL" id="JACYFT010000001">
    <property type="protein sequence ID" value="MBD8049697.1"/>
    <property type="molecule type" value="Genomic_DNA"/>
</dbReference>
<evidence type="ECO:0000259" key="1">
    <source>
        <dbReference type="Pfam" id="PF14086"/>
    </source>
</evidence>
<protein>
    <submittedName>
        <fullName evidence="2">DUF4266 domain-containing protein</fullName>
    </submittedName>
</protein>
<accession>A0A927FFP7</accession>
<dbReference type="Pfam" id="PF14086">
    <property type="entry name" value="DUF4266"/>
    <property type="match status" value="1"/>
</dbReference>
<name>A0A927FFP7_9BURK</name>
<gene>
    <name evidence="2" type="ORF">IC609_04000</name>
</gene>
<proteinExistence type="predicted"/>
<keyword evidence="3" id="KW-1185">Reference proteome</keyword>